<evidence type="ECO:0000256" key="1">
    <source>
        <dbReference type="ARBA" id="ARBA00022448"/>
    </source>
</evidence>
<protein>
    <recommendedName>
        <fullName evidence="5">Secretin/TonB short N-terminal domain-containing protein</fullName>
    </recommendedName>
</protein>
<dbReference type="InterPro" id="IPR023996">
    <property type="entry name" value="TonB-dep_OMP_SusC/RagA"/>
</dbReference>
<dbReference type="Gene3D" id="2.60.40.1120">
    <property type="entry name" value="Carboxypeptidase-like, regulatory domain"/>
    <property type="match status" value="1"/>
</dbReference>
<sequence length="1125" mass="125719">MKKSKTRYPYCSLGKGGTQFLRIMRITIFLLLVGMSSVFANTTYSQSAKFSFMLRDVTVKQVFEKIQDQSEFNIFYRDSQVDLERKIDVIADQSSVDEILEQVLANTNLTYKIIDRQIVLVPVKETKEEEPAEQDQKPVSGRIIDSKGLPLPGVSVVIKGTSNGTITNVDGIYTINAPEDAVLTFSFIGMQNQEIPVNEVPRDIVLEEATTDLDEVMVVGYGTQKKASVVGAIQNINPGELQISSSKNISNTLAGKLAGVIAVTRSGEPGYNQSNFWIRGISSFSGSTNPLVLVDGVQRSLDDLDISEIESFSILKDAAASAMYGVRGANGVIIVNTKRGKIQKPVVNVRVEHAVTAPTQMPEFIGAADHMQLLNDLAAEEFKVPYYEQLAIDRTRSGYDPELYPNVDWIKAISKDHAYNTRANLNVNGGSAMLRYNLTASAYNEDGIMKRDNSLSYDTSTGLTRYNLRSNVDLNLTKTTSMRLSVGGYLQKLRKQSNGTNTVWDYAFDTPPMVHPAIYADGKIPVRSSRVNPWAYLTQYGYGVYTSSKLESLFAIEQKLDFLTEGLSTKLSFSFDNYSYSSLTRSKNPTYYLPATTRDDEGELELTLLSSGSEFLNYEEGSDYGNNQTYLEWILNYDHTFNEAHNLSGLLLFNQRSYDDGGIQPYRNQGIAGRATYSFKNKYVGEFNFGYNGSENFAKGQRYGFFPSFALGWLVSEENFWAGMKETIDFLKIRASWGQAGNDQIGSARRFAYLTTMNTNAPGYAWGNSADYNKTGVTEGDIGVNNLTWETVTKKNVGIEFSIKSALRIQLDAFHEYRDNIFMQRRTIPTQAGLLSTPYANFGKVKNQGGEAAITYNKKINQADISFFANVSYAKNEILEFDVPAGQQGTHQDITGHSINELYGYEAIGLYTAEDFDASGNLLPELPQNELAEVRPGDIKILDWNEDGVINSKDKGYVGGTNDPRMVYGFGGNISLHGFDFSVFFQGVGDTYRFIGDESEYFIPGSGQGIQGNIFTNYTDRWTEENPSQDVFYPRLSYATNYNNNANSTWWKKDMSFLRLKQIEIGYNIPASVKKDMFKACRIYINGNNLLTFSDFKLWDPELSTSNGTEYPPIKSVMLGIDLIF</sequence>
<keyword evidence="2 4" id="KW-0472">Membrane</keyword>
<dbReference type="InterPro" id="IPR023997">
    <property type="entry name" value="TonB-dep_OMP_SusC/RagA_CS"/>
</dbReference>
<evidence type="ECO:0000313" key="7">
    <source>
        <dbReference type="Proteomes" id="UP000032544"/>
    </source>
</evidence>
<reference evidence="6 7" key="1">
    <citation type="submission" date="2014-09" db="EMBL/GenBank/DDBJ databases">
        <title>Draft Genome Sequence of Draconibacterium sp. JN14CK-3.</title>
        <authorList>
            <person name="Dong C."/>
            <person name="Lai Q."/>
            <person name="Shao Z."/>
        </authorList>
    </citation>
    <scope>NUCLEOTIDE SEQUENCE [LARGE SCALE GENOMIC DNA]</scope>
    <source>
        <strain evidence="6 7">JN14CK-3</strain>
    </source>
</reference>
<dbReference type="InterPro" id="IPR011662">
    <property type="entry name" value="Secretin/TonB_short_N"/>
</dbReference>
<keyword evidence="4" id="KW-1134">Transmembrane beta strand</keyword>
<dbReference type="FunFam" id="2.170.130.10:FF:000003">
    <property type="entry name" value="SusC/RagA family TonB-linked outer membrane protein"/>
    <property type="match status" value="1"/>
</dbReference>
<dbReference type="STRING" id="1544798.LH29_07695"/>
<dbReference type="InterPro" id="IPR008969">
    <property type="entry name" value="CarboxyPept-like_regulatory"/>
</dbReference>
<dbReference type="SMART" id="SM00965">
    <property type="entry name" value="STN"/>
    <property type="match status" value="1"/>
</dbReference>
<comment type="caution">
    <text evidence="6">The sequence shown here is derived from an EMBL/GenBank/DDBJ whole genome shotgun (WGS) entry which is preliminary data.</text>
</comment>
<comment type="subcellular location">
    <subcellularLocation>
        <location evidence="4">Cell outer membrane</location>
        <topology evidence="4">Multi-pass membrane protein</topology>
    </subcellularLocation>
</comment>
<evidence type="ECO:0000256" key="2">
    <source>
        <dbReference type="ARBA" id="ARBA00023136"/>
    </source>
</evidence>
<keyword evidence="3 4" id="KW-0998">Cell outer membrane</keyword>
<dbReference type="InterPro" id="IPR012910">
    <property type="entry name" value="Plug_dom"/>
</dbReference>
<dbReference type="AlphaFoldDB" id="A0A0D8JEE2"/>
<dbReference type="SUPFAM" id="SSF56935">
    <property type="entry name" value="Porins"/>
    <property type="match status" value="1"/>
</dbReference>
<keyword evidence="7" id="KW-1185">Reference proteome</keyword>
<dbReference type="NCBIfam" id="TIGR04057">
    <property type="entry name" value="SusC_RagA_signa"/>
    <property type="match status" value="1"/>
</dbReference>
<dbReference type="PROSITE" id="PS52016">
    <property type="entry name" value="TONB_DEPENDENT_REC_3"/>
    <property type="match status" value="1"/>
</dbReference>
<dbReference type="Gene3D" id="2.170.130.10">
    <property type="entry name" value="TonB-dependent receptor, plug domain"/>
    <property type="match status" value="1"/>
</dbReference>
<evidence type="ECO:0000256" key="4">
    <source>
        <dbReference type="PROSITE-ProRule" id="PRU01360"/>
    </source>
</evidence>
<dbReference type="SUPFAM" id="SSF49464">
    <property type="entry name" value="Carboxypeptidase regulatory domain-like"/>
    <property type="match status" value="1"/>
</dbReference>
<proteinExistence type="inferred from homology"/>
<dbReference type="EMBL" id="JRHC01000001">
    <property type="protein sequence ID" value="KJF45255.1"/>
    <property type="molecule type" value="Genomic_DNA"/>
</dbReference>
<dbReference type="PATRIC" id="fig|1544798.3.peg.1542"/>
<dbReference type="Pfam" id="PF07715">
    <property type="entry name" value="Plug"/>
    <property type="match status" value="1"/>
</dbReference>
<evidence type="ECO:0000259" key="5">
    <source>
        <dbReference type="SMART" id="SM00965"/>
    </source>
</evidence>
<dbReference type="Pfam" id="PF13715">
    <property type="entry name" value="CarbopepD_reg_2"/>
    <property type="match status" value="1"/>
</dbReference>
<dbReference type="Pfam" id="PF07660">
    <property type="entry name" value="STN"/>
    <property type="match status" value="1"/>
</dbReference>
<comment type="similarity">
    <text evidence="4">Belongs to the TonB-dependent receptor family.</text>
</comment>
<dbReference type="Proteomes" id="UP000032544">
    <property type="component" value="Unassembled WGS sequence"/>
</dbReference>
<feature type="domain" description="Secretin/TonB short N-terminal" evidence="5">
    <location>
        <begin position="72"/>
        <end position="123"/>
    </location>
</feature>
<dbReference type="InterPro" id="IPR039426">
    <property type="entry name" value="TonB-dep_rcpt-like"/>
</dbReference>
<name>A0A0D8JEE2_9BACT</name>
<dbReference type="InterPro" id="IPR037066">
    <property type="entry name" value="Plug_dom_sf"/>
</dbReference>
<evidence type="ECO:0000256" key="3">
    <source>
        <dbReference type="ARBA" id="ARBA00023237"/>
    </source>
</evidence>
<gene>
    <name evidence="6" type="ORF">LH29_07695</name>
</gene>
<organism evidence="6 7">
    <name type="scientific">Draconibacterium sediminis</name>
    <dbReference type="NCBI Taxonomy" id="1544798"/>
    <lineage>
        <taxon>Bacteria</taxon>
        <taxon>Pseudomonadati</taxon>
        <taxon>Bacteroidota</taxon>
        <taxon>Bacteroidia</taxon>
        <taxon>Marinilabiliales</taxon>
        <taxon>Prolixibacteraceae</taxon>
        <taxon>Draconibacterium</taxon>
    </lineage>
</organism>
<evidence type="ECO:0000313" key="6">
    <source>
        <dbReference type="EMBL" id="KJF45255.1"/>
    </source>
</evidence>
<dbReference type="NCBIfam" id="TIGR04056">
    <property type="entry name" value="OMP_RagA_SusC"/>
    <property type="match status" value="1"/>
</dbReference>
<accession>A0A0D8JEE2</accession>
<keyword evidence="1 4" id="KW-0813">Transport</keyword>
<keyword evidence="4" id="KW-0812">Transmembrane</keyword>
<dbReference type="GO" id="GO:0009279">
    <property type="term" value="C:cell outer membrane"/>
    <property type="evidence" value="ECO:0007669"/>
    <property type="project" value="UniProtKB-SubCell"/>
</dbReference>